<sequence length="192" mass="19072">MGAFGRIRMRVPLPRPLPARRLGYASGAAVLTAAAVVGLTGCDPTGGLDSATVALTTQRQASLALRHADVDVNWLSCRGKAENGGKDDSGATQPVTIVGVDCEGRTGAGKKIIVYGKVTGMDTDACVRGLLTAKVDGKTVFSLSVLGDCSKGSGGSGASGGPPPPPSRPPSASPDCPAASHGPGSTGHPQGK</sequence>
<name>A0A2G1XFU3_STRCJ</name>
<dbReference type="AlphaFoldDB" id="A0A2G1XFU3"/>
<proteinExistence type="predicted"/>
<evidence type="ECO:0000313" key="2">
    <source>
        <dbReference type="EMBL" id="PHQ50110.1"/>
    </source>
</evidence>
<dbReference type="OrthoDB" id="3483328at2"/>
<evidence type="ECO:0000313" key="3">
    <source>
        <dbReference type="Proteomes" id="UP000222531"/>
    </source>
</evidence>
<dbReference type="EMBL" id="NHZO01000151">
    <property type="protein sequence ID" value="PHQ50110.1"/>
    <property type="molecule type" value="Genomic_DNA"/>
</dbReference>
<comment type="caution">
    <text evidence="2">The sequence shown here is derived from an EMBL/GenBank/DDBJ whole genome shotgun (WGS) entry which is preliminary data.</text>
</comment>
<reference evidence="2 3" key="1">
    <citation type="journal article" date="2017" name="Biochemistry">
        <title>Identification of the Biosynthetic Pathway for the Antibiotic Bicyclomycin.</title>
        <authorList>
            <person name="Patteson J."/>
            <person name="Cai W."/>
            <person name="Johnson R.A."/>
            <person name="Santa Maria K."/>
            <person name="Li B."/>
        </authorList>
    </citation>
    <scope>NUCLEOTIDE SEQUENCE [LARGE SCALE GENOMIC DNA]</scope>
    <source>
        <strain evidence="2 3">ATCC 21532</strain>
    </source>
</reference>
<feature type="region of interest" description="Disordered" evidence="1">
    <location>
        <begin position="151"/>
        <end position="192"/>
    </location>
</feature>
<dbReference type="Proteomes" id="UP000222531">
    <property type="component" value="Unassembled WGS sequence"/>
</dbReference>
<keyword evidence="3" id="KW-1185">Reference proteome</keyword>
<feature type="compositionally biased region" description="Pro residues" evidence="1">
    <location>
        <begin position="161"/>
        <end position="172"/>
    </location>
</feature>
<accession>A0A2G1XFU3</accession>
<dbReference type="RefSeq" id="WP_099200596.1">
    <property type="nucleotide sequence ID" value="NZ_JBIRXA010000001.1"/>
</dbReference>
<evidence type="ECO:0000256" key="1">
    <source>
        <dbReference type="SAM" id="MobiDB-lite"/>
    </source>
</evidence>
<organism evidence="2 3">
    <name type="scientific">Streptomyces cinnamoneus</name>
    <name type="common">Streptoverticillium cinnamoneum</name>
    <dbReference type="NCBI Taxonomy" id="53446"/>
    <lineage>
        <taxon>Bacteria</taxon>
        <taxon>Bacillati</taxon>
        <taxon>Actinomycetota</taxon>
        <taxon>Actinomycetes</taxon>
        <taxon>Kitasatosporales</taxon>
        <taxon>Streptomycetaceae</taxon>
        <taxon>Streptomyces</taxon>
        <taxon>Streptomyces cinnamoneus group</taxon>
    </lineage>
</organism>
<protein>
    <submittedName>
        <fullName evidence="2">Uncharacterized protein</fullName>
    </submittedName>
</protein>
<gene>
    <name evidence="2" type="ORF">BLA24_21220</name>
</gene>